<dbReference type="Proteomes" id="UP001519460">
    <property type="component" value="Unassembled WGS sequence"/>
</dbReference>
<dbReference type="EMBL" id="JACVVK020000004">
    <property type="protein sequence ID" value="KAK7507188.1"/>
    <property type="molecule type" value="Genomic_DNA"/>
</dbReference>
<organism evidence="1 2">
    <name type="scientific">Batillaria attramentaria</name>
    <dbReference type="NCBI Taxonomy" id="370345"/>
    <lineage>
        <taxon>Eukaryota</taxon>
        <taxon>Metazoa</taxon>
        <taxon>Spiralia</taxon>
        <taxon>Lophotrochozoa</taxon>
        <taxon>Mollusca</taxon>
        <taxon>Gastropoda</taxon>
        <taxon>Caenogastropoda</taxon>
        <taxon>Sorbeoconcha</taxon>
        <taxon>Cerithioidea</taxon>
        <taxon>Batillariidae</taxon>
        <taxon>Batillaria</taxon>
    </lineage>
</organism>
<dbReference type="AlphaFoldDB" id="A0ABD0M607"/>
<proteinExistence type="predicted"/>
<sequence>MLKIVSLKKWAGATNNINFKWPPHKSSVWYLDLAMKSTKEKNTFEHSQYLWLWATETINKSNYLRLQVSTSIAHATRKMKVTINQQIQSATRSHDLTKAGIGHYCSGVLYSDLIIHRKHRVLLQSVVTVVGQACMGRRNGL</sequence>
<protein>
    <submittedName>
        <fullName evidence="1">Uncharacterized protein</fullName>
    </submittedName>
</protein>
<keyword evidence="2" id="KW-1185">Reference proteome</keyword>
<gene>
    <name evidence="1" type="ORF">BaRGS_00001123</name>
</gene>
<evidence type="ECO:0000313" key="2">
    <source>
        <dbReference type="Proteomes" id="UP001519460"/>
    </source>
</evidence>
<name>A0ABD0M607_9CAEN</name>
<comment type="caution">
    <text evidence="1">The sequence shown here is derived from an EMBL/GenBank/DDBJ whole genome shotgun (WGS) entry which is preliminary data.</text>
</comment>
<evidence type="ECO:0000313" key="1">
    <source>
        <dbReference type="EMBL" id="KAK7507188.1"/>
    </source>
</evidence>
<accession>A0ABD0M607</accession>
<reference evidence="1 2" key="1">
    <citation type="journal article" date="2023" name="Sci. Data">
        <title>Genome assembly of the Korean intertidal mud-creeper Batillaria attramentaria.</title>
        <authorList>
            <person name="Patra A.K."/>
            <person name="Ho P.T."/>
            <person name="Jun S."/>
            <person name="Lee S.J."/>
            <person name="Kim Y."/>
            <person name="Won Y.J."/>
        </authorList>
    </citation>
    <scope>NUCLEOTIDE SEQUENCE [LARGE SCALE GENOMIC DNA]</scope>
    <source>
        <strain evidence="1">Wonlab-2016</strain>
    </source>
</reference>